<keyword evidence="7" id="KW-1185">Reference proteome</keyword>
<feature type="compositionally biased region" description="Basic and acidic residues" evidence="3">
    <location>
        <begin position="284"/>
        <end position="302"/>
    </location>
</feature>
<dbReference type="CDD" id="cd00081">
    <property type="entry name" value="Hint"/>
    <property type="match status" value="1"/>
</dbReference>
<protein>
    <submittedName>
        <fullName evidence="6">Hint domain-containing protein</fullName>
    </submittedName>
</protein>
<accession>A0ABZ2LFB6</accession>
<sequence length="461" mass="48372">MGEKQTRARNHFLASVFHLIRDRRGVSAIEYGLLLVAILVLVAGGYRLLGKRDQKATQVAEATIVGNADWAPSGGGSGDRGIGGGSNTPGGNSPSGDLCDGRSCGAPGSCFVAGTQVATPSGEQPIESLHAGDPVLARSAGGDVEVRPIVRTFVHPAHALVDVHTVTVDEVRDRVRSTPEHPYFTLGHGWKAAGDLGAGETLVDRAGHEVQVTKVVRIAQEAEVYNFEVDVDHTYFVGSRTKVLVHNACGDPDFKDYPRPDPAAGAAAVHAESTAVTDAQKAANDAKKAADKAKAEQNKADRMATSVAAGAKIPPERVQKVKDDAAAAQASANQAKLDAENAKTHAESLAPAAENQHIHDTLDKIPGKGSTDWGANAPPGKMGDNWGVEYGNNGGDLPAPAKASPSPYREYRVDPGGTATDGKAGSRRIVIDTRNGDAYYTWTHYGSHGDPAFVKIRNGWP</sequence>
<dbReference type="SMART" id="SM00306">
    <property type="entry name" value="HintN"/>
    <property type="match status" value="1"/>
</dbReference>
<dbReference type="InterPro" id="IPR006141">
    <property type="entry name" value="Intein_N"/>
</dbReference>
<dbReference type="EMBL" id="CP089983">
    <property type="protein sequence ID" value="WXB09470.1"/>
    <property type="molecule type" value="Genomic_DNA"/>
</dbReference>
<dbReference type="PROSITE" id="PS50818">
    <property type="entry name" value="INTEIN_C_TER"/>
    <property type="match status" value="1"/>
</dbReference>
<dbReference type="InterPro" id="IPR036844">
    <property type="entry name" value="Hint_dom_sf"/>
</dbReference>
<feature type="compositionally biased region" description="Gly residues" evidence="3">
    <location>
        <begin position="73"/>
        <end position="88"/>
    </location>
</feature>
<feature type="region of interest" description="Disordered" evidence="3">
    <location>
        <begin position="67"/>
        <end position="95"/>
    </location>
</feature>
<evidence type="ECO:0000256" key="2">
    <source>
        <dbReference type="ARBA" id="ARBA00022801"/>
    </source>
</evidence>
<dbReference type="Proteomes" id="UP001374803">
    <property type="component" value="Chromosome"/>
</dbReference>
<keyword evidence="4" id="KW-0472">Membrane</keyword>
<evidence type="ECO:0000256" key="4">
    <source>
        <dbReference type="SAM" id="Phobius"/>
    </source>
</evidence>
<dbReference type="Pfam" id="PF07591">
    <property type="entry name" value="PT-HINT"/>
    <property type="match status" value="1"/>
</dbReference>
<keyword evidence="1" id="KW-0540">Nuclease</keyword>
<organism evidence="6 7">
    <name type="scientific">Pendulispora rubella</name>
    <dbReference type="NCBI Taxonomy" id="2741070"/>
    <lineage>
        <taxon>Bacteria</taxon>
        <taxon>Pseudomonadati</taxon>
        <taxon>Myxococcota</taxon>
        <taxon>Myxococcia</taxon>
        <taxon>Myxococcales</taxon>
        <taxon>Sorangiineae</taxon>
        <taxon>Pendulisporaceae</taxon>
        <taxon>Pendulispora</taxon>
    </lineage>
</organism>
<feature type="region of interest" description="Disordered" evidence="3">
    <location>
        <begin position="281"/>
        <end position="307"/>
    </location>
</feature>
<keyword evidence="4" id="KW-1133">Transmembrane helix</keyword>
<feature type="transmembrane region" description="Helical" evidence="4">
    <location>
        <begin position="31"/>
        <end position="49"/>
    </location>
</feature>
<dbReference type="InterPro" id="IPR030934">
    <property type="entry name" value="Intein_C"/>
</dbReference>
<dbReference type="PROSITE" id="PS50817">
    <property type="entry name" value="INTEIN_N_TER"/>
    <property type="match status" value="1"/>
</dbReference>
<evidence type="ECO:0000256" key="1">
    <source>
        <dbReference type="ARBA" id="ARBA00022722"/>
    </source>
</evidence>
<evidence type="ECO:0000256" key="3">
    <source>
        <dbReference type="SAM" id="MobiDB-lite"/>
    </source>
</evidence>
<proteinExistence type="predicted"/>
<dbReference type="NCBIfam" id="TIGR01443">
    <property type="entry name" value="intein_Cterm"/>
    <property type="match status" value="1"/>
</dbReference>
<dbReference type="SUPFAM" id="SSF53933">
    <property type="entry name" value="Microbial ribonucleases"/>
    <property type="match status" value="1"/>
</dbReference>
<dbReference type="InterPro" id="IPR016191">
    <property type="entry name" value="Ribonuclease/ribotoxin"/>
</dbReference>
<gene>
    <name evidence="6" type="ORF">LVJ94_19835</name>
</gene>
<evidence type="ECO:0000313" key="7">
    <source>
        <dbReference type="Proteomes" id="UP001374803"/>
    </source>
</evidence>
<dbReference type="InterPro" id="IPR003587">
    <property type="entry name" value="Hint_dom_N"/>
</dbReference>
<name>A0ABZ2LFB6_9BACT</name>
<dbReference type="Gene3D" id="3.10.450.30">
    <property type="entry name" value="Microbial ribonucleases"/>
    <property type="match status" value="1"/>
</dbReference>
<reference evidence="6" key="1">
    <citation type="submission" date="2021-12" db="EMBL/GenBank/DDBJ databases">
        <title>Discovery of the Pendulisporaceae a myxobacterial family with distinct sporulation behavior and unique specialized metabolism.</title>
        <authorList>
            <person name="Garcia R."/>
            <person name="Popoff A."/>
            <person name="Bader C.D."/>
            <person name="Loehr J."/>
            <person name="Walesch S."/>
            <person name="Walt C."/>
            <person name="Boldt J."/>
            <person name="Bunk B."/>
            <person name="Haeckl F.J.F.P.J."/>
            <person name="Gunesch A.P."/>
            <person name="Birkelbach J."/>
            <person name="Nuebel U."/>
            <person name="Pietschmann T."/>
            <person name="Bach T."/>
            <person name="Mueller R."/>
        </authorList>
    </citation>
    <scope>NUCLEOTIDE SEQUENCE</scope>
    <source>
        <strain evidence="6">MSr11367</strain>
    </source>
</reference>
<dbReference type="SUPFAM" id="SSF51294">
    <property type="entry name" value="Hedgehog/intein (Hint) domain"/>
    <property type="match status" value="1"/>
</dbReference>
<dbReference type="RefSeq" id="WP_394839142.1">
    <property type="nucleotide sequence ID" value="NZ_CP089929.1"/>
</dbReference>
<keyword evidence="4" id="KW-0812">Transmembrane</keyword>
<feature type="domain" description="Hint" evidence="5">
    <location>
        <begin position="108"/>
        <end position="206"/>
    </location>
</feature>
<dbReference type="Gene3D" id="2.170.16.10">
    <property type="entry name" value="Hedgehog/Intein (Hint) domain"/>
    <property type="match status" value="1"/>
</dbReference>
<evidence type="ECO:0000313" key="6">
    <source>
        <dbReference type="EMBL" id="WXB09470.1"/>
    </source>
</evidence>
<keyword evidence="2" id="KW-0378">Hydrolase</keyword>
<evidence type="ECO:0000259" key="5">
    <source>
        <dbReference type="SMART" id="SM00306"/>
    </source>
</evidence>